<dbReference type="InterPro" id="IPR003439">
    <property type="entry name" value="ABC_transporter-like_ATP-bd"/>
</dbReference>
<evidence type="ECO:0000256" key="2">
    <source>
        <dbReference type="ARBA" id="ARBA00022741"/>
    </source>
</evidence>
<dbReference type="InterPro" id="IPR003593">
    <property type="entry name" value="AAA+_ATPase"/>
</dbReference>
<dbReference type="PROSITE" id="PS50893">
    <property type="entry name" value="ABC_TRANSPORTER_2"/>
    <property type="match status" value="1"/>
</dbReference>
<evidence type="ECO:0000259" key="5">
    <source>
        <dbReference type="PROSITE" id="PS50893"/>
    </source>
</evidence>
<dbReference type="PANTHER" id="PTHR43038">
    <property type="entry name" value="ATP-BINDING CASSETTE, SUB-FAMILY H, MEMBER 1"/>
    <property type="match status" value="1"/>
</dbReference>
<accession>A0ABS0Y9X0</accession>
<evidence type="ECO:0000313" key="6">
    <source>
        <dbReference type="EMBL" id="MBJ6749085.1"/>
    </source>
</evidence>
<dbReference type="PROSITE" id="PS00211">
    <property type="entry name" value="ABC_TRANSPORTER_1"/>
    <property type="match status" value="1"/>
</dbReference>
<dbReference type="InterPro" id="IPR025302">
    <property type="entry name" value="DrrA1/2-like_C"/>
</dbReference>
<organism evidence="6 7">
    <name type="scientific">Geomonas anaerohicana</name>
    <dbReference type="NCBI Taxonomy" id="2798583"/>
    <lineage>
        <taxon>Bacteria</taxon>
        <taxon>Pseudomonadati</taxon>
        <taxon>Thermodesulfobacteriota</taxon>
        <taxon>Desulfuromonadia</taxon>
        <taxon>Geobacterales</taxon>
        <taxon>Geobacteraceae</taxon>
        <taxon>Geomonas</taxon>
    </lineage>
</organism>
<gene>
    <name evidence="6" type="ORF">JFN91_02540</name>
</gene>
<dbReference type="Gene3D" id="3.40.50.300">
    <property type="entry name" value="P-loop containing nucleotide triphosphate hydrolases"/>
    <property type="match status" value="1"/>
</dbReference>
<dbReference type="RefSeq" id="WP_199387634.1">
    <property type="nucleotide sequence ID" value="NZ_JAEMHL010000001.1"/>
</dbReference>
<evidence type="ECO:0000313" key="7">
    <source>
        <dbReference type="Proteomes" id="UP000614714"/>
    </source>
</evidence>
<dbReference type="InterPro" id="IPR017871">
    <property type="entry name" value="ABC_transporter-like_CS"/>
</dbReference>
<feature type="region of interest" description="Disordered" evidence="4">
    <location>
        <begin position="310"/>
        <end position="353"/>
    </location>
</feature>
<dbReference type="Pfam" id="PF00005">
    <property type="entry name" value="ABC_tran"/>
    <property type="match status" value="1"/>
</dbReference>
<dbReference type="SUPFAM" id="SSF52540">
    <property type="entry name" value="P-loop containing nucleoside triphosphate hydrolases"/>
    <property type="match status" value="1"/>
</dbReference>
<evidence type="ECO:0000256" key="1">
    <source>
        <dbReference type="ARBA" id="ARBA00022448"/>
    </source>
</evidence>
<name>A0ABS0Y9X0_9BACT</name>
<comment type="caution">
    <text evidence="6">The sequence shown here is derived from an EMBL/GenBank/DDBJ whole genome shotgun (WGS) entry which is preliminary data.</text>
</comment>
<keyword evidence="3 6" id="KW-0067">ATP-binding</keyword>
<proteinExistence type="predicted"/>
<protein>
    <submittedName>
        <fullName evidence="6">ABC transporter ATP-binding protein</fullName>
    </submittedName>
</protein>
<keyword evidence="7" id="KW-1185">Reference proteome</keyword>
<feature type="domain" description="ABC transporter" evidence="5">
    <location>
        <begin position="8"/>
        <end position="237"/>
    </location>
</feature>
<keyword evidence="2" id="KW-0547">Nucleotide-binding</keyword>
<dbReference type="InterPro" id="IPR027417">
    <property type="entry name" value="P-loop_NTPase"/>
</dbReference>
<dbReference type="SMART" id="SM00382">
    <property type="entry name" value="AAA"/>
    <property type="match status" value="1"/>
</dbReference>
<dbReference type="Proteomes" id="UP000614714">
    <property type="component" value="Unassembled WGS sequence"/>
</dbReference>
<dbReference type="EMBL" id="JAEMHL010000001">
    <property type="protein sequence ID" value="MBJ6749085.1"/>
    <property type="molecule type" value="Genomic_DNA"/>
</dbReference>
<evidence type="ECO:0000256" key="3">
    <source>
        <dbReference type="ARBA" id="ARBA00022840"/>
    </source>
</evidence>
<evidence type="ECO:0000256" key="4">
    <source>
        <dbReference type="SAM" id="MobiDB-lite"/>
    </source>
</evidence>
<dbReference type="GO" id="GO:0005524">
    <property type="term" value="F:ATP binding"/>
    <property type="evidence" value="ECO:0007669"/>
    <property type="project" value="UniProtKB-KW"/>
</dbReference>
<keyword evidence="1" id="KW-0813">Transport</keyword>
<dbReference type="PANTHER" id="PTHR43038:SF3">
    <property type="entry name" value="ABC TRANSPORTER G FAMILY MEMBER 20 ISOFORM X1"/>
    <property type="match status" value="1"/>
</dbReference>
<dbReference type="Pfam" id="PF13732">
    <property type="entry name" value="DrrA1-3_C"/>
    <property type="match status" value="1"/>
</dbReference>
<sequence>MNGAPPAVVVRDLVKRFGDFVAVDNISLEARPGEIFGFLGPNGAGKSTTIRMLCGLLLPTSGQALVAGLDVAREPERVRQNIGYMSQKFSLYNDLKVIENLRFFAGMYSVPAADLKERIDWAIDMAGLAGREQLLTGTLAAGWKQRLALGCAVLHRPPIVFLDEPTSGVDPISRRLFWELIHRMADDGVTVFVTTHYMDEAEYCNRLVLIDRGRIVASGSPLELKEKSMAGDLLLLECDQVGKALEELQGAPGVTDAAIFGNALHLVVASAQSAIPQVQEFLATRGITVSHIEKIRPSLEDVFVSLTSLNRDRDEGDKGEANRDQGDKRDKGGTKDKGDPTGTAVTDEKKGQP</sequence>
<feature type="compositionally biased region" description="Basic and acidic residues" evidence="4">
    <location>
        <begin position="310"/>
        <end position="339"/>
    </location>
</feature>
<reference evidence="6 7" key="1">
    <citation type="submission" date="2020-12" db="EMBL/GenBank/DDBJ databases">
        <title>Geomonas sp. Red421, isolated from paddy soil.</title>
        <authorList>
            <person name="Xu Z."/>
            <person name="Zhang Z."/>
            <person name="Masuda Y."/>
            <person name="Itoh H."/>
            <person name="Senoo K."/>
        </authorList>
    </citation>
    <scope>NUCLEOTIDE SEQUENCE [LARGE SCALE GENOMIC DNA]</scope>
    <source>
        <strain evidence="6 7">Red421</strain>
    </source>
</reference>